<dbReference type="HOGENOM" id="CLU_000445_88_3_9"/>
<dbReference type="SMART" id="SM00342">
    <property type="entry name" value="HTH_ARAC"/>
    <property type="match status" value="1"/>
</dbReference>
<keyword evidence="2" id="KW-0238">DNA-binding</keyword>
<evidence type="ECO:0000259" key="4">
    <source>
        <dbReference type="PROSITE" id="PS01124"/>
    </source>
</evidence>
<dbReference type="CDD" id="cd02208">
    <property type="entry name" value="cupin_RmlC-like"/>
    <property type="match status" value="1"/>
</dbReference>
<evidence type="ECO:0000313" key="5">
    <source>
        <dbReference type="EMBL" id="AIQ64094.1"/>
    </source>
</evidence>
<dbReference type="RefSeq" id="WP_038696110.1">
    <property type="nucleotide sequence ID" value="NZ_CP009286.1"/>
</dbReference>
<dbReference type="AlphaFoldDB" id="A0A089N5R1"/>
<evidence type="ECO:0000256" key="2">
    <source>
        <dbReference type="ARBA" id="ARBA00023125"/>
    </source>
</evidence>
<reference evidence="5 6" key="1">
    <citation type="submission" date="2014-08" db="EMBL/GenBank/DDBJ databases">
        <title>Comparative genomics of the Paenibacillus odorifer group.</title>
        <authorList>
            <person name="den Bakker H.C."/>
            <person name="Tsai Y.-C."/>
            <person name="Martin N."/>
            <person name="Korlach J."/>
            <person name="Wiedmann M."/>
        </authorList>
    </citation>
    <scope>NUCLEOTIDE SEQUENCE [LARGE SCALE GENOMIC DNA]</scope>
    <source>
        <strain evidence="5 6">DSM 14472</strain>
    </source>
</reference>
<dbReference type="PANTHER" id="PTHR43280:SF28">
    <property type="entry name" value="HTH-TYPE TRANSCRIPTIONAL ACTIVATOR RHAS"/>
    <property type="match status" value="1"/>
</dbReference>
<protein>
    <recommendedName>
        <fullName evidence="4">HTH araC/xylS-type domain-containing protein</fullName>
    </recommendedName>
</protein>
<evidence type="ECO:0000256" key="1">
    <source>
        <dbReference type="ARBA" id="ARBA00023015"/>
    </source>
</evidence>
<dbReference type="Pfam" id="PF12833">
    <property type="entry name" value="HTH_18"/>
    <property type="match status" value="1"/>
</dbReference>
<dbReference type="KEGG" id="pste:PSTEL_14380"/>
<proteinExistence type="predicted"/>
<keyword evidence="6" id="KW-1185">Reference proteome</keyword>
<sequence>MRADTMPLDHTLYETIQHGQNDFPIQFYVDELHKFLNRKVPLHWHFEPEFFVARGGTVKVQVGNHCIELCPNDGIFINSNALHSFEQVYDNDRCKCPNIVFSAELIAPHTSILYQKYIRPILINRSMPYFILHSDIPWQREILNELSYIFALLQEFGLQSPYGSFSTLDFNIENLSAACFEMEVQCHLNQIWQSIFNHVEQIPAVAQDQRDIQFQVRVQQMISFIQRNYMNPVTLQDISMSANISKSEASRCFQSYLNCSPIEYLLQSRIEASQRLLYDTTQSIQEICLECGFNSSSYFIKVFREKVGMTPGEYRKK</sequence>
<dbReference type="InterPro" id="IPR011051">
    <property type="entry name" value="RmlC_Cupin_sf"/>
</dbReference>
<dbReference type="PROSITE" id="PS00041">
    <property type="entry name" value="HTH_ARAC_FAMILY_1"/>
    <property type="match status" value="1"/>
</dbReference>
<dbReference type="InterPro" id="IPR018060">
    <property type="entry name" value="HTH_AraC"/>
</dbReference>
<dbReference type="GO" id="GO:0003700">
    <property type="term" value="F:DNA-binding transcription factor activity"/>
    <property type="evidence" value="ECO:0007669"/>
    <property type="project" value="InterPro"/>
</dbReference>
<dbReference type="Gene3D" id="1.10.10.60">
    <property type="entry name" value="Homeodomain-like"/>
    <property type="match status" value="2"/>
</dbReference>
<name>A0A089N5R1_9BACL</name>
<evidence type="ECO:0000313" key="6">
    <source>
        <dbReference type="Proteomes" id="UP000029507"/>
    </source>
</evidence>
<organism evidence="5 6">
    <name type="scientific">Paenibacillus stellifer</name>
    <dbReference type="NCBI Taxonomy" id="169760"/>
    <lineage>
        <taxon>Bacteria</taxon>
        <taxon>Bacillati</taxon>
        <taxon>Bacillota</taxon>
        <taxon>Bacilli</taxon>
        <taxon>Bacillales</taxon>
        <taxon>Paenibacillaceae</taxon>
        <taxon>Paenibacillus</taxon>
    </lineage>
</organism>
<dbReference type="PANTHER" id="PTHR43280">
    <property type="entry name" value="ARAC-FAMILY TRANSCRIPTIONAL REGULATOR"/>
    <property type="match status" value="1"/>
</dbReference>
<dbReference type="STRING" id="169760.PSTEL_14380"/>
<keyword evidence="3" id="KW-0804">Transcription</keyword>
<gene>
    <name evidence="5" type="ORF">PSTEL_14380</name>
</gene>
<dbReference type="Proteomes" id="UP000029507">
    <property type="component" value="Chromosome"/>
</dbReference>
<dbReference type="InterPro" id="IPR009057">
    <property type="entry name" value="Homeodomain-like_sf"/>
</dbReference>
<dbReference type="Gene3D" id="2.60.120.10">
    <property type="entry name" value="Jelly Rolls"/>
    <property type="match status" value="1"/>
</dbReference>
<dbReference type="OrthoDB" id="9778008at2"/>
<dbReference type="InterPro" id="IPR020449">
    <property type="entry name" value="Tscrpt_reg_AraC-type_HTH"/>
</dbReference>
<dbReference type="InterPro" id="IPR014710">
    <property type="entry name" value="RmlC-like_jellyroll"/>
</dbReference>
<dbReference type="SUPFAM" id="SSF51182">
    <property type="entry name" value="RmlC-like cupins"/>
    <property type="match status" value="1"/>
</dbReference>
<dbReference type="InterPro" id="IPR018062">
    <property type="entry name" value="HTH_AraC-typ_CS"/>
</dbReference>
<dbReference type="GO" id="GO:0043565">
    <property type="term" value="F:sequence-specific DNA binding"/>
    <property type="evidence" value="ECO:0007669"/>
    <property type="project" value="InterPro"/>
</dbReference>
<dbReference type="PROSITE" id="PS01124">
    <property type="entry name" value="HTH_ARAC_FAMILY_2"/>
    <property type="match status" value="1"/>
</dbReference>
<feature type="domain" description="HTH araC/xylS-type" evidence="4">
    <location>
        <begin position="219"/>
        <end position="317"/>
    </location>
</feature>
<dbReference type="PRINTS" id="PR00032">
    <property type="entry name" value="HTHARAC"/>
</dbReference>
<dbReference type="SUPFAM" id="SSF46689">
    <property type="entry name" value="Homeodomain-like"/>
    <property type="match status" value="2"/>
</dbReference>
<dbReference type="EMBL" id="CP009286">
    <property type="protein sequence ID" value="AIQ64094.1"/>
    <property type="molecule type" value="Genomic_DNA"/>
</dbReference>
<keyword evidence="1" id="KW-0805">Transcription regulation</keyword>
<evidence type="ECO:0000256" key="3">
    <source>
        <dbReference type="ARBA" id="ARBA00023163"/>
    </source>
</evidence>
<accession>A0A089N5R1</accession>